<evidence type="ECO:0000313" key="1">
    <source>
        <dbReference type="EMBL" id="KAK4078399.1"/>
    </source>
</evidence>
<dbReference type="Proteomes" id="UP001287286">
    <property type="component" value="Unassembled WGS sequence"/>
</dbReference>
<organism evidence="2 3">
    <name type="scientific">Purpureocillium lilacinum</name>
    <name type="common">Paecilomyces lilacinus</name>
    <dbReference type="NCBI Taxonomy" id="33203"/>
    <lineage>
        <taxon>Eukaryota</taxon>
        <taxon>Fungi</taxon>
        <taxon>Dikarya</taxon>
        <taxon>Ascomycota</taxon>
        <taxon>Pezizomycotina</taxon>
        <taxon>Sordariomycetes</taxon>
        <taxon>Hypocreomycetidae</taxon>
        <taxon>Hypocreales</taxon>
        <taxon>Ophiocordycipitaceae</taxon>
        <taxon>Purpureocillium</taxon>
    </lineage>
</organism>
<dbReference type="Proteomes" id="UP000245956">
    <property type="component" value="Unassembled WGS sequence"/>
</dbReference>
<accession>A0A2U3EB90</accession>
<evidence type="ECO:0000313" key="4">
    <source>
        <dbReference type="Proteomes" id="UP001287286"/>
    </source>
</evidence>
<comment type="caution">
    <text evidence="2">The sequence shown here is derived from an EMBL/GenBank/DDBJ whole genome shotgun (WGS) entry which is preliminary data.</text>
</comment>
<dbReference type="EMBL" id="JAWRVI010000085">
    <property type="protein sequence ID" value="KAK4078399.1"/>
    <property type="molecule type" value="Genomic_DNA"/>
</dbReference>
<reference evidence="1" key="3">
    <citation type="submission" date="2023-11" db="EMBL/GenBank/DDBJ databases">
        <authorList>
            <person name="Beijen E."/>
            <person name="Ohm R.A."/>
        </authorList>
    </citation>
    <scope>NUCLEOTIDE SEQUENCE</scope>
    <source>
        <strain evidence="1">CBS 150709</strain>
    </source>
</reference>
<evidence type="ECO:0000313" key="2">
    <source>
        <dbReference type="EMBL" id="PWI71767.1"/>
    </source>
</evidence>
<dbReference type="AlphaFoldDB" id="A0A2U3EB90"/>
<gene>
    <name evidence="2" type="ORF">PCL_11861</name>
    <name evidence="1" type="ORF">Purlil1_12025</name>
</gene>
<reference evidence="2 3" key="2">
    <citation type="journal article" date="2016" name="Front. Microbiol.">
        <title>Genome and transcriptome sequences reveal the specific parasitism of the nematophagous Purpureocillium lilacinum 36-1.</title>
        <authorList>
            <person name="Xie J."/>
            <person name="Li S."/>
            <person name="Mo C."/>
            <person name="Xiao X."/>
            <person name="Peng D."/>
            <person name="Wang G."/>
            <person name="Xiao Y."/>
        </authorList>
    </citation>
    <scope>NUCLEOTIDE SEQUENCE [LARGE SCALE GENOMIC DNA]</scope>
    <source>
        <strain evidence="2 3">36-1</strain>
    </source>
</reference>
<proteinExistence type="predicted"/>
<keyword evidence="4" id="KW-1185">Reference proteome</keyword>
<reference evidence="2" key="1">
    <citation type="submission" date="2015-05" db="EMBL/GenBank/DDBJ databases">
        <authorList>
            <person name="Wang D.B."/>
            <person name="Wang M."/>
        </authorList>
    </citation>
    <scope>NUCLEOTIDE SEQUENCE</scope>
    <source>
        <strain evidence="2">36-1</strain>
    </source>
</reference>
<sequence length="167" mass="17930">MANPNLLARPHDLVSPATLLQATGHHDVPVKARAEPCDLTARWALANVARSVAGSVRQRLVMEQGRRMRGPMSFREADAFVQLLLRREATSLAALAPISPQRSSLGQHSPSAGHVSSYSLETAECDLSVAGRNGFGSWADAVAESWHRRRRSVAGRSIGAGTDHHGP</sequence>
<evidence type="ECO:0000313" key="3">
    <source>
        <dbReference type="Proteomes" id="UP000245956"/>
    </source>
</evidence>
<dbReference type="EMBL" id="LCWV01000007">
    <property type="protein sequence ID" value="PWI71767.1"/>
    <property type="molecule type" value="Genomic_DNA"/>
</dbReference>
<protein>
    <submittedName>
        <fullName evidence="2">Uncharacterized protein</fullName>
    </submittedName>
</protein>
<reference evidence="1 4" key="4">
    <citation type="journal article" date="2024" name="Microbiol. Resour. Announc.">
        <title>Genome annotations for the ascomycete fungi Trichoderma harzianum, Trichoderma aggressivum, and Purpureocillium lilacinum.</title>
        <authorList>
            <person name="Beijen E.P.W."/>
            <person name="Ohm R.A."/>
        </authorList>
    </citation>
    <scope>NUCLEOTIDE SEQUENCE [LARGE SCALE GENOMIC DNA]</scope>
    <source>
        <strain evidence="1 4">CBS 150709</strain>
    </source>
</reference>
<name>A0A2U3EB90_PURLI</name>